<dbReference type="Proteomes" id="UP000789739">
    <property type="component" value="Unassembled WGS sequence"/>
</dbReference>
<dbReference type="FunFam" id="3.50.50.60:FF:000159">
    <property type="entry name" value="Dimethylaniline monooxygenase [N-oxide-forming]"/>
    <property type="match status" value="1"/>
</dbReference>
<dbReference type="InterPro" id="IPR000960">
    <property type="entry name" value="Flavin_mOase"/>
</dbReference>
<evidence type="ECO:0000256" key="8">
    <source>
        <dbReference type="ARBA" id="ARBA00022857"/>
    </source>
</evidence>
<evidence type="ECO:0000256" key="11">
    <source>
        <dbReference type="ARBA" id="ARBA00023033"/>
    </source>
</evidence>
<keyword evidence="24" id="KW-1185">Reference proteome</keyword>
<dbReference type="EMBL" id="CAJVPI010000157">
    <property type="protein sequence ID" value="CAG8491255.1"/>
    <property type="molecule type" value="Genomic_DNA"/>
</dbReference>
<comment type="caution">
    <text evidence="23">The sequence shown here is derived from an EMBL/GenBank/DDBJ whole genome shotgun (WGS) entry which is preliminary data.</text>
</comment>
<evidence type="ECO:0000256" key="9">
    <source>
        <dbReference type="ARBA" id="ARBA00022989"/>
    </source>
</evidence>
<sequence length="484" mass="55079">MDYKPRVAIIGAGVTGLTAIKQCLVAELEPVCFEQTAHTGGLWRYTEVTEENQNPQSSVYRSIIVNTSKEHMTFSDFPIPEDWPTFLPHYKVAEYYDSYADNFKLWPHIRFNTTVLNASMIPETKKWKIVSVEKGGEKQEEEFDYVMVCSGHHNVPRLPNYQGMKKFPGKQIHAHFYRDPFSYIGKRVVVVGVGNSGMDIAVELSHHASQVYVVSRRGRLPWILPRRGLFGRPLDHSISRFSGMLPDFVRNFTVRLVISLTTGLPPKNLRPLYPFSAAQPSVKSDFLERLSTGTIVIKPDISSLASDGSVSFVDNTIADNIDAIVYCTGYNYEVRFLDKEILNGGDIVRESFAEGEYRENIIWLDRFMFPPRCSNIAFLGFMQQIGAIMPLCELQARYVTALIKGEVPPLPSPEEMDKRIITYHARNRKQFYEAARHTTTVVMMPYADIIAKDIGCYPTLTKVLRKHGFGIWKRVLFGVPTPMQ</sequence>
<keyword evidence="5" id="KW-0812">Transmembrane</keyword>
<keyword evidence="7" id="KW-0274">FAD</keyword>
<dbReference type="OrthoDB" id="66881at2759"/>
<dbReference type="InterPro" id="IPR050346">
    <property type="entry name" value="FMO-like"/>
</dbReference>
<comment type="subcellular location">
    <subcellularLocation>
        <location evidence="2">Endoplasmic reticulum membrane</location>
        <topology evidence="2">Single-pass membrane protein</topology>
    </subcellularLocation>
</comment>
<comment type="similarity">
    <text evidence="3">Belongs to the FMO family.</text>
</comment>
<dbReference type="InterPro" id="IPR036188">
    <property type="entry name" value="FAD/NAD-bd_sf"/>
</dbReference>
<dbReference type="PANTHER" id="PTHR23023">
    <property type="entry name" value="DIMETHYLANILINE MONOOXYGENASE"/>
    <property type="match status" value="1"/>
</dbReference>
<dbReference type="SUPFAM" id="SSF51905">
    <property type="entry name" value="FAD/NAD(P)-binding domain"/>
    <property type="match status" value="2"/>
</dbReference>
<evidence type="ECO:0000256" key="4">
    <source>
        <dbReference type="ARBA" id="ARBA00022630"/>
    </source>
</evidence>
<keyword evidence="11" id="KW-0503">Monooxygenase</keyword>
<dbReference type="GO" id="GO:0034899">
    <property type="term" value="F:trimethylamine monooxygenase activity"/>
    <property type="evidence" value="ECO:0007669"/>
    <property type="project" value="UniProtKB-EC"/>
</dbReference>
<evidence type="ECO:0000256" key="19">
    <source>
        <dbReference type="ARBA" id="ARBA00047338"/>
    </source>
</evidence>
<dbReference type="PIRSF" id="PIRSF000332">
    <property type="entry name" value="FMO"/>
    <property type="match status" value="1"/>
</dbReference>
<evidence type="ECO:0000256" key="7">
    <source>
        <dbReference type="ARBA" id="ARBA00022827"/>
    </source>
</evidence>
<reference evidence="23" key="1">
    <citation type="submission" date="2021-06" db="EMBL/GenBank/DDBJ databases">
        <authorList>
            <person name="Kallberg Y."/>
            <person name="Tangrot J."/>
            <person name="Rosling A."/>
        </authorList>
    </citation>
    <scope>NUCLEOTIDE SEQUENCE</scope>
    <source>
        <strain evidence="23">BR232B</strain>
    </source>
</reference>
<dbReference type="GO" id="GO:0050660">
    <property type="term" value="F:flavin adenine dinucleotide binding"/>
    <property type="evidence" value="ECO:0007669"/>
    <property type="project" value="InterPro"/>
</dbReference>
<dbReference type="Pfam" id="PF00743">
    <property type="entry name" value="FMO-like"/>
    <property type="match status" value="1"/>
</dbReference>
<keyword evidence="12" id="KW-0472">Membrane</keyword>
<evidence type="ECO:0000256" key="6">
    <source>
        <dbReference type="ARBA" id="ARBA00022824"/>
    </source>
</evidence>
<accession>A0A9N8WJ31</accession>
<dbReference type="Gene3D" id="3.50.50.60">
    <property type="entry name" value="FAD/NAD(P)-binding domain"/>
    <property type="match status" value="1"/>
</dbReference>
<evidence type="ECO:0000256" key="16">
    <source>
        <dbReference type="ARBA" id="ARBA00034554"/>
    </source>
</evidence>
<evidence type="ECO:0000256" key="22">
    <source>
        <dbReference type="ARBA" id="ARBA00049443"/>
    </source>
</evidence>
<comment type="function">
    <text evidence="18">Broad spectrum monooxygenase that catalyzes the oxygenation of a wide variety of nitrogen- and sulfur-containing compounds including xenobiotics. Catalyzes the S-oxygenation of hypotaurine to produce taurine, an organic osmolyte involved in cell volume regulation as well as a variety of cytoprotective and developmental processes. In vitro, catalyzes the N-oxygenation of trimethylamine (TMA) to produce trimethylamine N-oxide (TMAO) and could therefore participate to the detoxification of this compound that is generated by the action of gut microbiota from dietary precursors such as choline, choline containing compounds, betaine or L-carnitine.</text>
</comment>
<comment type="catalytic activity">
    <reaction evidence="22">
        <text>N,N-dimethylaniline + NADPH + O2 + H(+) = N,N-dimethylaniline N-oxide + NADP(+) + H2O</text>
        <dbReference type="Rhea" id="RHEA:24468"/>
        <dbReference type="ChEBI" id="CHEBI:15377"/>
        <dbReference type="ChEBI" id="CHEBI:15378"/>
        <dbReference type="ChEBI" id="CHEBI:15379"/>
        <dbReference type="ChEBI" id="CHEBI:16269"/>
        <dbReference type="ChEBI" id="CHEBI:17735"/>
        <dbReference type="ChEBI" id="CHEBI:57783"/>
        <dbReference type="ChEBI" id="CHEBI:58349"/>
        <dbReference type="EC" id="1.14.13.8"/>
    </reaction>
    <physiologicalReaction direction="left-to-right" evidence="22">
        <dbReference type="Rhea" id="RHEA:24469"/>
    </physiologicalReaction>
</comment>
<evidence type="ECO:0000256" key="13">
    <source>
        <dbReference type="ARBA" id="ARBA00029725"/>
    </source>
</evidence>
<evidence type="ECO:0000256" key="18">
    <source>
        <dbReference type="ARBA" id="ARBA00045957"/>
    </source>
</evidence>
<evidence type="ECO:0000256" key="5">
    <source>
        <dbReference type="ARBA" id="ARBA00022692"/>
    </source>
</evidence>
<comment type="cofactor">
    <cofactor evidence="1">
        <name>FAD</name>
        <dbReference type="ChEBI" id="CHEBI:57692"/>
    </cofactor>
</comment>
<keyword evidence="9" id="KW-1133">Transmembrane helix</keyword>
<dbReference type="InterPro" id="IPR020946">
    <property type="entry name" value="Flavin_mOase-like"/>
</dbReference>
<dbReference type="GO" id="GO:0050661">
    <property type="term" value="F:NADP binding"/>
    <property type="evidence" value="ECO:0007669"/>
    <property type="project" value="InterPro"/>
</dbReference>
<comment type="catalytic activity">
    <reaction evidence="19">
        <text>hypotaurine + NADH + O2 + H(+) = taurine + NAD(+) + H2O</text>
        <dbReference type="Rhea" id="RHEA:74111"/>
        <dbReference type="ChEBI" id="CHEBI:15377"/>
        <dbReference type="ChEBI" id="CHEBI:15378"/>
        <dbReference type="ChEBI" id="CHEBI:15379"/>
        <dbReference type="ChEBI" id="CHEBI:57540"/>
        <dbReference type="ChEBI" id="CHEBI:57853"/>
        <dbReference type="ChEBI" id="CHEBI:57945"/>
        <dbReference type="ChEBI" id="CHEBI:507393"/>
        <dbReference type="EC" id="1.14.13.8"/>
    </reaction>
    <physiologicalReaction direction="left-to-right" evidence="19">
        <dbReference type="Rhea" id="RHEA:74112"/>
    </physiologicalReaction>
</comment>
<organism evidence="23 24">
    <name type="scientific">Paraglomus brasilianum</name>
    <dbReference type="NCBI Taxonomy" id="144538"/>
    <lineage>
        <taxon>Eukaryota</taxon>
        <taxon>Fungi</taxon>
        <taxon>Fungi incertae sedis</taxon>
        <taxon>Mucoromycota</taxon>
        <taxon>Glomeromycotina</taxon>
        <taxon>Glomeromycetes</taxon>
        <taxon>Paraglomerales</taxon>
        <taxon>Paraglomeraceae</taxon>
        <taxon>Paraglomus</taxon>
    </lineage>
</organism>
<comment type="catalytic activity">
    <reaction evidence="20">
        <text>hypotaurine + NADPH + O2 + H(+) = taurine + NADP(+) + H2O</text>
        <dbReference type="Rhea" id="RHEA:69819"/>
        <dbReference type="ChEBI" id="CHEBI:15377"/>
        <dbReference type="ChEBI" id="CHEBI:15378"/>
        <dbReference type="ChEBI" id="CHEBI:15379"/>
        <dbReference type="ChEBI" id="CHEBI:57783"/>
        <dbReference type="ChEBI" id="CHEBI:57853"/>
        <dbReference type="ChEBI" id="CHEBI:58349"/>
        <dbReference type="ChEBI" id="CHEBI:507393"/>
        <dbReference type="EC" id="1.14.13.8"/>
    </reaction>
    <physiologicalReaction direction="left-to-right" evidence="20">
        <dbReference type="Rhea" id="RHEA:69820"/>
    </physiologicalReaction>
</comment>
<keyword evidence="10" id="KW-0560">Oxidoreductase</keyword>
<evidence type="ECO:0000256" key="3">
    <source>
        <dbReference type="ARBA" id="ARBA00009183"/>
    </source>
</evidence>
<evidence type="ECO:0000256" key="2">
    <source>
        <dbReference type="ARBA" id="ARBA00004389"/>
    </source>
</evidence>
<evidence type="ECO:0000256" key="12">
    <source>
        <dbReference type="ARBA" id="ARBA00023136"/>
    </source>
</evidence>
<evidence type="ECO:0000256" key="15">
    <source>
        <dbReference type="ARBA" id="ARBA00034536"/>
    </source>
</evidence>
<name>A0A9N8WJ31_9GLOM</name>
<evidence type="ECO:0000256" key="20">
    <source>
        <dbReference type="ARBA" id="ARBA00048041"/>
    </source>
</evidence>
<keyword evidence="8" id="KW-0521">NADP</keyword>
<comment type="catalytic activity">
    <reaction evidence="21">
        <text>trimethylamine + NADPH + O2 = trimethylamine N-oxide + NADP(+) + H2O</text>
        <dbReference type="Rhea" id="RHEA:31979"/>
        <dbReference type="ChEBI" id="CHEBI:15377"/>
        <dbReference type="ChEBI" id="CHEBI:15379"/>
        <dbReference type="ChEBI" id="CHEBI:15724"/>
        <dbReference type="ChEBI" id="CHEBI:57783"/>
        <dbReference type="ChEBI" id="CHEBI:58349"/>
        <dbReference type="ChEBI" id="CHEBI:58389"/>
        <dbReference type="EC" id="1.14.13.148"/>
    </reaction>
    <physiologicalReaction direction="left-to-right" evidence="21">
        <dbReference type="Rhea" id="RHEA:31980"/>
    </physiologicalReaction>
</comment>
<proteinExistence type="inferred from homology"/>
<evidence type="ECO:0000256" key="21">
    <source>
        <dbReference type="ARBA" id="ARBA00048088"/>
    </source>
</evidence>
<evidence type="ECO:0000256" key="17">
    <source>
        <dbReference type="ARBA" id="ARBA00034561"/>
    </source>
</evidence>
<keyword evidence="6" id="KW-0256">Endoplasmic reticulum</keyword>
<dbReference type="EC" id="1.14.13.148" evidence="14"/>
<evidence type="ECO:0000256" key="1">
    <source>
        <dbReference type="ARBA" id="ARBA00001974"/>
    </source>
</evidence>
<dbReference type="GO" id="GO:0005789">
    <property type="term" value="C:endoplasmic reticulum membrane"/>
    <property type="evidence" value="ECO:0007669"/>
    <property type="project" value="UniProtKB-SubCell"/>
</dbReference>
<evidence type="ECO:0000313" key="24">
    <source>
        <dbReference type="Proteomes" id="UP000789739"/>
    </source>
</evidence>
<keyword evidence="4" id="KW-0285">Flavoprotein</keyword>
<evidence type="ECO:0000256" key="14">
    <source>
        <dbReference type="ARBA" id="ARBA00034528"/>
    </source>
</evidence>
<protein>
    <recommendedName>
        <fullName evidence="15">Flavin-containing monooxygenase 1</fullName>
        <ecNumber evidence="14">1.14.13.148</ecNumber>
    </recommendedName>
    <alternativeName>
        <fullName evidence="17">Dimethylaniline monooxygenase [N-oxide-forming] 1</fullName>
    </alternativeName>
    <alternativeName>
        <fullName evidence="13">Dimethylaniline oxidase 1</fullName>
    </alternativeName>
    <alternativeName>
        <fullName evidence="16">Trimethylamine monooxygenase</fullName>
    </alternativeName>
</protein>
<dbReference type="AlphaFoldDB" id="A0A9N8WJ31"/>
<feature type="non-terminal residue" evidence="23">
    <location>
        <position position="484"/>
    </location>
</feature>
<gene>
    <name evidence="23" type="ORF">PBRASI_LOCUS2120</name>
</gene>
<dbReference type="GO" id="GO:0004499">
    <property type="term" value="F:N,N-dimethylaniline monooxygenase activity"/>
    <property type="evidence" value="ECO:0007669"/>
    <property type="project" value="InterPro"/>
</dbReference>
<evidence type="ECO:0000313" key="23">
    <source>
        <dbReference type="EMBL" id="CAG8491255.1"/>
    </source>
</evidence>
<dbReference type="PRINTS" id="PR00370">
    <property type="entry name" value="FMOXYGENASE"/>
</dbReference>
<evidence type="ECO:0000256" key="10">
    <source>
        <dbReference type="ARBA" id="ARBA00023002"/>
    </source>
</evidence>